<name>E6K4A1_9BACT</name>
<dbReference type="Proteomes" id="UP000003112">
    <property type="component" value="Unassembled WGS sequence"/>
</dbReference>
<accession>E6K4A1</accession>
<proteinExistence type="predicted"/>
<gene>
    <name evidence="1" type="ORF">HMPREF6485_0424</name>
</gene>
<protein>
    <submittedName>
        <fullName evidence="1">Uncharacterized protein</fullName>
    </submittedName>
</protein>
<organism evidence="1 2">
    <name type="scientific">Segatella buccae ATCC 33574</name>
    <dbReference type="NCBI Taxonomy" id="873513"/>
    <lineage>
        <taxon>Bacteria</taxon>
        <taxon>Pseudomonadati</taxon>
        <taxon>Bacteroidota</taxon>
        <taxon>Bacteroidia</taxon>
        <taxon>Bacteroidales</taxon>
        <taxon>Prevotellaceae</taxon>
        <taxon>Segatella</taxon>
    </lineage>
</organism>
<keyword evidence="2" id="KW-1185">Reference proteome</keyword>
<dbReference type="AlphaFoldDB" id="E6K4A1"/>
<evidence type="ECO:0000313" key="2">
    <source>
        <dbReference type="Proteomes" id="UP000003112"/>
    </source>
</evidence>
<dbReference type="EMBL" id="AEPD01000010">
    <property type="protein sequence ID" value="EFU31650.1"/>
    <property type="molecule type" value="Genomic_DNA"/>
</dbReference>
<sequence length="39" mass="4024">MPFRSCSAARGISQGNSAKNAVVLGEFTTNVPVDGKNAK</sequence>
<comment type="caution">
    <text evidence="1">The sequence shown here is derived from an EMBL/GenBank/DDBJ whole genome shotgun (WGS) entry which is preliminary data.</text>
</comment>
<reference evidence="1 2" key="1">
    <citation type="submission" date="2010-10" db="EMBL/GenBank/DDBJ databases">
        <authorList>
            <person name="Muzny D."/>
            <person name="Qin X."/>
            <person name="Deng J."/>
            <person name="Jiang H."/>
            <person name="Liu Y."/>
            <person name="Qu J."/>
            <person name="Song X.-Z."/>
            <person name="Zhang L."/>
            <person name="Thornton R."/>
            <person name="Coyle M."/>
            <person name="Francisco L."/>
            <person name="Jackson L."/>
            <person name="Javaid M."/>
            <person name="Korchina V."/>
            <person name="Kovar C."/>
            <person name="Mata R."/>
            <person name="Mathew T."/>
            <person name="Ngo R."/>
            <person name="Nguyen L."/>
            <person name="Nguyen N."/>
            <person name="Okwuonu G."/>
            <person name="Ongeri F."/>
            <person name="Pham C."/>
            <person name="Simmons D."/>
            <person name="Wilczek-Boney K."/>
            <person name="Hale W."/>
            <person name="Jakkamsetti A."/>
            <person name="Pham P."/>
            <person name="Ruth R."/>
            <person name="San Lucas F."/>
            <person name="Warren J."/>
            <person name="Zhang J."/>
            <person name="Zhao Z."/>
            <person name="Zhou C."/>
            <person name="Zhu D."/>
            <person name="Lee S."/>
            <person name="Bess C."/>
            <person name="Blankenburg K."/>
            <person name="Forbes L."/>
            <person name="Fu Q."/>
            <person name="Gubbala S."/>
            <person name="Hirani K."/>
            <person name="Jayaseelan J.C."/>
            <person name="Lara F."/>
            <person name="Munidasa M."/>
            <person name="Palculict T."/>
            <person name="Patil S."/>
            <person name="Pu L.-L."/>
            <person name="Saada N."/>
            <person name="Tang L."/>
            <person name="Weissenberger G."/>
            <person name="Zhu Y."/>
            <person name="Hemphill L."/>
            <person name="Shang Y."/>
            <person name="Youmans B."/>
            <person name="Ayvaz T."/>
            <person name="Ross M."/>
            <person name="Santibanez J."/>
            <person name="Aqrawi P."/>
            <person name="Gross S."/>
            <person name="Joshi V."/>
            <person name="Fowler G."/>
            <person name="Nazareth L."/>
            <person name="Reid J."/>
            <person name="Worley K."/>
            <person name="Petrosino J."/>
            <person name="Highlander S."/>
            <person name="Gibbs R."/>
        </authorList>
    </citation>
    <scope>NUCLEOTIDE SEQUENCE [LARGE SCALE GENOMIC DNA]</scope>
    <source>
        <strain evidence="1 2">ATCC 33574</strain>
    </source>
</reference>
<dbReference type="HOGENOM" id="CLU_3314530_0_0_10"/>
<evidence type="ECO:0000313" key="1">
    <source>
        <dbReference type="EMBL" id="EFU31650.1"/>
    </source>
</evidence>